<name>A0A072P7L9_9EURO</name>
<dbReference type="GeneID" id="25283385"/>
<sequence length="76" mass="8094">MPFPPVAGGGLHQFQVSEGEGSMKSVHMDDAATATHIANIRSMVRAAGHSFSFEVVLAHDIGWSLENSDTILPGKF</sequence>
<dbReference type="HOGENOM" id="CLU_2661186_0_0_1"/>
<dbReference type="EMBL" id="AMGV01000007">
    <property type="protein sequence ID" value="KEF55722.1"/>
    <property type="molecule type" value="Genomic_DNA"/>
</dbReference>
<dbReference type="AlphaFoldDB" id="A0A072P7L9"/>
<feature type="non-terminal residue" evidence="1">
    <location>
        <position position="76"/>
    </location>
</feature>
<dbReference type="RefSeq" id="XP_013258312.1">
    <property type="nucleotide sequence ID" value="XM_013402858.1"/>
</dbReference>
<protein>
    <submittedName>
        <fullName evidence="1">Uncharacterized protein</fullName>
    </submittedName>
</protein>
<evidence type="ECO:0000313" key="1">
    <source>
        <dbReference type="EMBL" id="KEF55722.1"/>
    </source>
</evidence>
<organism evidence="1 2">
    <name type="scientific">Exophiala aquamarina CBS 119918</name>
    <dbReference type="NCBI Taxonomy" id="1182545"/>
    <lineage>
        <taxon>Eukaryota</taxon>
        <taxon>Fungi</taxon>
        <taxon>Dikarya</taxon>
        <taxon>Ascomycota</taxon>
        <taxon>Pezizomycotina</taxon>
        <taxon>Eurotiomycetes</taxon>
        <taxon>Chaetothyriomycetidae</taxon>
        <taxon>Chaetothyriales</taxon>
        <taxon>Herpotrichiellaceae</taxon>
        <taxon>Exophiala</taxon>
    </lineage>
</organism>
<reference evidence="1 2" key="1">
    <citation type="submission" date="2013-03" db="EMBL/GenBank/DDBJ databases">
        <title>The Genome Sequence of Exophiala aquamarina CBS 119918.</title>
        <authorList>
            <consortium name="The Broad Institute Genomics Platform"/>
            <person name="Cuomo C."/>
            <person name="de Hoog S."/>
            <person name="Gorbushina A."/>
            <person name="Walker B."/>
            <person name="Young S.K."/>
            <person name="Zeng Q."/>
            <person name="Gargeya S."/>
            <person name="Fitzgerald M."/>
            <person name="Haas B."/>
            <person name="Abouelleil A."/>
            <person name="Allen A.W."/>
            <person name="Alvarado L."/>
            <person name="Arachchi H.M."/>
            <person name="Berlin A.M."/>
            <person name="Chapman S.B."/>
            <person name="Gainer-Dewar J."/>
            <person name="Goldberg J."/>
            <person name="Griggs A."/>
            <person name="Gujja S."/>
            <person name="Hansen M."/>
            <person name="Howarth C."/>
            <person name="Imamovic A."/>
            <person name="Ireland A."/>
            <person name="Larimer J."/>
            <person name="McCowan C."/>
            <person name="Murphy C."/>
            <person name="Pearson M."/>
            <person name="Poon T.W."/>
            <person name="Priest M."/>
            <person name="Roberts A."/>
            <person name="Saif S."/>
            <person name="Shea T."/>
            <person name="Sisk P."/>
            <person name="Sykes S."/>
            <person name="Wortman J."/>
            <person name="Nusbaum C."/>
            <person name="Birren B."/>
        </authorList>
    </citation>
    <scope>NUCLEOTIDE SEQUENCE [LARGE SCALE GENOMIC DNA]</scope>
    <source>
        <strain evidence="1 2">CBS 119918</strain>
    </source>
</reference>
<evidence type="ECO:0000313" key="2">
    <source>
        <dbReference type="Proteomes" id="UP000027920"/>
    </source>
</evidence>
<dbReference type="VEuPathDB" id="FungiDB:A1O9_08472"/>
<comment type="caution">
    <text evidence="1">The sequence shown here is derived from an EMBL/GenBank/DDBJ whole genome shotgun (WGS) entry which is preliminary data.</text>
</comment>
<proteinExistence type="predicted"/>
<keyword evidence="2" id="KW-1185">Reference proteome</keyword>
<gene>
    <name evidence="1" type="ORF">A1O9_08472</name>
</gene>
<accession>A0A072P7L9</accession>
<dbReference type="Proteomes" id="UP000027920">
    <property type="component" value="Unassembled WGS sequence"/>
</dbReference>